<gene>
    <name evidence="3" type="ORF">HOLDEFILI_02195</name>
</gene>
<dbReference type="HOGENOM" id="CLU_1803558_0_0_9"/>
<dbReference type="Gene3D" id="1.20.59.10">
    <property type="entry name" value="Chorismate mutase"/>
    <property type="match status" value="1"/>
</dbReference>
<comment type="caution">
    <text evidence="3">The sequence shown here is derived from an EMBL/GenBank/DDBJ whole genome shotgun (WGS) entry which is preliminary data.</text>
</comment>
<dbReference type="InterPro" id="IPR002701">
    <property type="entry name" value="CM_II_prokaryot"/>
</dbReference>
<reference evidence="3 4" key="1">
    <citation type="submission" date="2008-12" db="EMBL/GenBank/DDBJ databases">
        <authorList>
            <person name="Fulton L."/>
            <person name="Clifton S."/>
            <person name="Fulton B."/>
            <person name="Xu J."/>
            <person name="Minx P."/>
            <person name="Pepin K.H."/>
            <person name="Johnson M."/>
            <person name="Bhonagiri V."/>
            <person name="Nash W.E."/>
            <person name="Mardis E.R."/>
            <person name="Wilson R.K."/>
        </authorList>
    </citation>
    <scope>NUCLEOTIDE SEQUENCE [LARGE SCALE GENOMIC DNA]</scope>
    <source>
        <strain evidence="3 4">DSM 12042</strain>
    </source>
</reference>
<evidence type="ECO:0000256" key="1">
    <source>
        <dbReference type="ARBA" id="ARBA00023235"/>
    </source>
</evidence>
<dbReference type="AlphaFoldDB" id="B9Y8P7"/>
<keyword evidence="1" id="KW-0413">Isomerase</keyword>
<dbReference type="PROSITE" id="PS51168">
    <property type="entry name" value="CHORISMATE_MUT_2"/>
    <property type="match status" value="1"/>
</dbReference>
<dbReference type="PANTHER" id="PTHR38041">
    <property type="entry name" value="CHORISMATE MUTASE"/>
    <property type="match status" value="1"/>
</dbReference>
<dbReference type="Pfam" id="PF01817">
    <property type="entry name" value="CM_2"/>
    <property type="match status" value="1"/>
</dbReference>
<dbReference type="GO" id="GO:0046417">
    <property type="term" value="P:chorismate metabolic process"/>
    <property type="evidence" value="ECO:0007669"/>
    <property type="project" value="InterPro"/>
</dbReference>
<dbReference type="SUPFAM" id="SSF48600">
    <property type="entry name" value="Chorismate mutase II"/>
    <property type="match status" value="1"/>
</dbReference>
<dbReference type="InterPro" id="IPR051331">
    <property type="entry name" value="Chorismate_mutase-related"/>
</dbReference>
<evidence type="ECO:0000313" key="4">
    <source>
        <dbReference type="Proteomes" id="UP000005950"/>
    </source>
</evidence>
<protein>
    <submittedName>
        <fullName evidence="3">Putative chorismate mutase</fullName>
    </submittedName>
</protein>
<dbReference type="InterPro" id="IPR036979">
    <property type="entry name" value="CM_dom_sf"/>
</dbReference>
<feature type="domain" description="Chorismate mutase" evidence="2">
    <location>
        <begin position="47"/>
        <end position="133"/>
    </location>
</feature>
<reference evidence="3 4" key="2">
    <citation type="submission" date="2009-02" db="EMBL/GenBank/DDBJ databases">
        <title>Draft genome sequence of Holdemania filiformis DSM 12042.</title>
        <authorList>
            <person name="Sudarsanam P."/>
            <person name="Ley R."/>
            <person name="Guruge J."/>
            <person name="Turnbaugh P.J."/>
            <person name="Mahowald M."/>
            <person name="Liep D."/>
            <person name="Gordon J."/>
        </authorList>
    </citation>
    <scope>NUCLEOTIDE SEQUENCE [LARGE SCALE GENOMIC DNA]</scope>
    <source>
        <strain evidence="3 4">DSM 12042</strain>
    </source>
</reference>
<dbReference type="STRING" id="545696.HOLDEFILI_02195"/>
<dbReference type="eggNOG" id="COG1605">
    <property type="taxonomic scope" value="Bacteria"/>
</dbReference>
<sequence>MKSGGADEDRTRDLCIANATLSQLSYGPRHDIKFTTIFRIVKIIRRKVMKDCLQQAREVINEVDAQMAELFEKRMTAVQQVLAYKKEHNLPILDAAREQIVIEKGVARIQDPVLKPYYEELLIKQMELSRRYQKTLLAASQDE</sequence>
<dbReference type="SMART" id="SM00830">
    <property type="entry name" value="CM_2"/>
    <property type="match status" value="1"/>
</dbReference>
<evidence type="ECO:0000259" key="2">
    <source>
        <dbReference type="PROSITE" id="PS51168"/>
    </source>
</evidence>
<organism evidence="3 4">
    <name type="scientific">Holdemania filiformis DSM 12042</name>
    <dbReference type="NCBI Taxonomy" id="545696"/>
    <lineage>
        <taxon>Bacteria</taxon>
        <taxon>Bacillati</taxon>
        <taxon>Bacillota</taxon>
        <taxon>Erysipelotrichia</taxon>
        <taxon>Erysipelotrichales</taxon>
        <taxon>Erysipelotrichaceae</taxon>
        <taxon>Holdemania</taxon>
    </lineage>
</organism>
<accession>B9Y8P7</accession>
<dbReference type="GO" id="GO:0004106">
    <property type="term" value="F:chorismate mutase activity"/>
    <property type="evidence" value="ECO:0007669"/>
    <property type="project" value="InterPro"/>
</dbReference>
<dbReference type="InterPro" id="IPR036263">
    <property type="entry name" value="Chorismate_II_sf"/>
</dbReference>
<evidence type="ECO:0000313" key="3">
    <source>
        <dbReference type="EMBL" id="EEF67672.1"/>
    </source>
</evidence>
<dbReference type="PANTHER" id="PTHR38041:SF1">
    <property type="entry name" value="CHORISMATE MUTASE"/>
    <property type="match status" value="1"/>
</dbReference>
<name>B9Y8P7_9FIRM</name>
<proteinExistence type="predicted"/>
<dbReference type="GO" id="GO:0009697">
    <property type="term" value="P:salicylic acid biosynthetic process"/>
    <property type="evidence" value="ECO:0007669"/>
    <property type="project" value="TreeGrafter"/>
</dbReference>
<dbReference type="AntiFam" id="ANF00012">
    <property type="entry name" value="tRNA translation"/>
</dbReference>
<dbReference type="EMBL" id="ACCF01000128">
    <property type="protein sequence ID" value="EEF67672.1"/>
    <property type="molecule type" value="Genomic_DNA"/>
</dbReference>
<dbReference type="Proteomes" id="UP000005950">
    <property type="component" value="Unassembled WGS sequence"/>
</dbReference>